<accession>A0ABT1WEA7</accession>
<evidence type="ECO:0000313" key="8">
    <source>
        <dbReference type="EMBL" id="MCQ8895856.1"/>
    </source>
</evidence>
<dbReference type="EMBL" id="JANIGO010000002">
    <property type="protein sequence ID" value="MCQ8895856.1"/>
    <property type="molecule type" value="Genomic_DNA"/>
</dbReference>
<keyword evidence="2" id="KW-1003">Cell membrane</keyword>
<keyword evidence="3 7" id="KW-0732">Signal</keyword>
<keyword evidence="5" id="KW-0564">Palmitate</keyword>
<evidence type="ECO:0000256" key="2">
    <source>
        <dbReference type="ARBA" id="ARBA00022475"/>
    </source>
</evidence>
<evidence type="ECO:0000256" key="5">
    <source>
        <dbReference type="ARBA" id="ARBA00023139"/>
    </source>
</evidence>
<dbReference type="Proteomes" id="UP001204142">
    <property type="component" value="Unassembled WGS sequence"/>
</dbReference>
<evidence type="ECO:0000256" key="3">
    <source>
        <dbReference type="ARBA" id="ARBA00022729"/>
    </source>
</evidence>
<organism evidence="8 9">
    <name type="scientific">Limnobacter humi</name>
    <dbReference type="NCBI Taxonomy" id="1778671"/>
    <lineage>
        <taxon>Bacteria</taxon>
        <taxon>Pseudomonadati</taxon>
        <taxon>Pseudomonadota</taxon>
        <taxon>Betaproteobacteria</taxon>
        <taxon>Burkholderiales</taxon>
        <taxon>Burkholderiaceae</taxon>
        <taxon>Limnobacter</taxon>
    </lineage>
</organism>
<reference evidence="8 9" key="1">
    <citation type="submission" date="2022-07" db="EMBL/GenBank/DDBJ databases">
        <authorList>
            <person name="Xamxidin M."/>
            <person name="Wu M."/>
        </authorList>
    </citation>
    <scope>NUCLEOTIDE SEQUENCE [LARGE SCALE GENOMIC DNA]</scope>
    <source>
        <strain evidence="8 9">NBRC 111650</strain>
    </source>
</reference>
<sequence length="44" mass="4444">MKKIAVVLLAFAGIGLSACNTIEGVGKDIKQGGAAIERAADKSK</sequence>
<proteinExistence type="inferred from homology"/>
<keyword evidence="6 8" id="KW-0449">Lipoprotein</keyword>
<dbReference type="RefSeq" id="WP_256763622.1">
    <property type="nucleotide sequence ID" value="NZ_JANIGO010000002.1"/>
</dbReference>
<evidence type="ECO:0000313" key="9">
    <source>
        <dbReference type="Proteomes" id="UP001204142"/>
    </source>
</evidence>
<dbReference type="Pfam" id="PF08085">
    <property type="entry name" value="Entericidin"/>
    <property type="match status" value="1"/>
</dbReference>
<dbReference type="InterPro" id="IPR012556">
    <property type="entry name" value="Entericidin"/>
</dbReference>
<name>A0ABT1WEA7_9BURK</name>
<evidence type="ECO:0000256" key="6">
    <source>
        <dbReference type="ARBA" id="ARBA00023288"/>
    </source>
</evidence>
<protein>
    <submittedName>
        <fullName evidence="8">Entericidin A/B family lipoprotein</fullName>
    </submittedName>
</protein>
<feature type="chain" id="PRO_5047175458" evidence="7">
    <location>
        <begin position="19"/>
        <end position="44"/>
    </location>
</feature>
<keyword evidence="9" id="KW-1185">Reference proteome</keyword>
<gene>
    <name evidence="8" type="ORF">NQT62_05310</name>
</gene>
<dbReference type="PROSITE" id="PS51257">
    <property type="entry name" value="PROKAR_LIPOPROTEIN"/>
    <property type="match status" value="1"/>
</dbReference>
<evidence type="ECO:0000256" key="1">
    <source>
        <dbReference type="ARBA" id="ARBA00010296"/>
    </source>
</evidence>
<feature type="signal peptide" evidence="7">
    <location>
        <begin position="1"/>
        <end position="18"/>
    </location>
</feature>
<comment type="similarity">
    <text evidence="1">Belongs to the EcnA/EcnB lipoprotein family.</text>
</comment>
<evidence type="ECO:0000256" key="7">
    <source>
        <dbReference type="SAM" id="SignalP"/>
    </source>
</evidence>
<evidence type="ECO:0000256" key="4">
    <source>
        <dbReference type="ARBA" id="ARBA00023136"/>
    </source>
</evidence>
<keyword evidence="4" id="KW-0472">Membrane</keyword>
<comment type="caution">
    <text evidence="8">The sequence shown here is derived from an EMBL/GenBank/DDBJ whole genome shotgun (WGS) entry which is preliminary data.</text>
</comment>